<name>G7MG52_MACMU</name>
<feature type="region of interest" description="Disordered" evidence="1">
    <location>
        <begin position="1"/>
        <end position="22"/>
    </location>
</feature>
<gene>
    <name evidence="2" type="ORF">EGK_00064</name>
</gene>
<reference evidence="2" key="1">
    <citation type="journal article" date="2011" name="Nat. Biotechnol.">
        <title>Genome sequencing and comparison of two nonhuman primate animal models, the cynomolgus and Chinese rhesus macaques.</title>
        <authorList>
            <person name="Yan G."/>
            <person name="Zhang G."/>
            <person name="Fang X."/>
            <person name="Zhang Y."/>
            <person name="Li C."/>
            <person name="Ling F."/>
            <person name="Cooper D.N."/>
            <person name="Li Q."/>
            <person name="Li Y."/>
            <person name="van Gool A.J."/>
            <person name="Du H."/>
            <person name="Chen J."/>
            <person name="Chen R."/>
            <person name="Zhang P."/>
            <person name="Huang Z."/>
            <person name="Thompson J.R."/>
            <person name="Meng Y."/>
            <person name="Bai Y."/>
            <person name="Wang J."/>
            <person name="Zhuo M."/>
            <person name="Wang T."/>
            <person name="Huang Y."/>
            <person name="Wei L."/>
            <person name="Li J."/>
            <person name="Wang Z."/>
            <person name="Hu H."/>
            <person name="Yang P."/>
            <person name="Le L."/>
            <person name="Stenson P.D."/>
            <person name="Li B."/>
            <person name="Liu X."/>
            <person name="Ball E.V."/>
            <person name="An N."/>
            <person name="Huang Q."/>
            <person name="Zhang Y."/>
            <person name="Fan W."/>
            <person name="Zhang X."/>
            <person name="Li Y."/>
            <person name="Wang W."/>
            <person name="Katze M.G."/>
            <person name="Su B."/>
            <person name="Nielsen R."/>
            <person name="Yang H."/>
            <person name="Wang J."/>
            <person name="Wang X."/>
            <person name="Wang J."/>
        </authorList>
    </citation>
    <scope>NUCLEOTIDE SEQUENCE [LARGE SCALE GENOMIC DNA]</scope>
    <source>
        <strain evidence="2">CR-5</strain>
    </source>
</reference>
<dbReference type="AlphaFoldDB" id="G7MG52"/>
<dbReference type="Proteomes" id="UP000013456">
    <property type="component" value="Chromosome 1"/>
</dbReference>
<feature type="non-terminal residue" evidence="2">
    <location>
        <position position="140"/>
    </location>
</feature>
<organism evidence="2">
    <name type="scientific">Macaca mulatta</name>
    <name type="common">Rhesus macaque</name>
    <dbReference type="NCBI Taxonomy" id="9544"/>
    <lineage>
        <taxon>Eukaryota</taxon>
        <taxon>Metazoa</taxon>
        <taxon>Chordata</taxon>
        <taxon>Craniata</taxon>
        <taxon>Vertebrata</taxon>
        <taxon>Euteleostomi</taxon>
        <taxon>Mammalia</taxon>
        <taxon>Eutheria</taxon>
        <taxon>Euarchontoglires</taxon>
        <taxon>Primates</taxon>
        <taxon>Haplorrhini</taxon>
        <taxon>Catarrhini</taxon>
        <taxon>Cercopithecidae</taxon>
        <taxon>Cercopithecinae</taxon>
        <taxon>Macaca</taxon>
    </lineage>
</organism>
<protein>
    <submittedName>
        <fullName evidence="2">Uncharacterized protein</fullName>
    </submittedName>
</protein>
<dbReference type="EMBL" id="CM001253">
    <property type="protein sequence ID" value="EHH14191.1"/>
    <property type="molecule type" value="Genomic_DNA"/>
</dbReference>
<evidence type="ECO:0000313" key="2">
    <source>
        <dbReference type="EMBL" id="EHH14191.1"/>
    </source>
</evidence>
<accession>G7MG52</accession>
<sequence length="140" mass="14473">MFRPRSDACPTPGPPSSMLQEEGGQVDAGVCRGLHRIPFPSLSVFLQDFTGSTVVHGSVSLLLQSLPFDWSVVSICQGFDAPPLCAALVSLSLELLARLTRSASSPGHASPSGPVAPTVEFATCSDSGASGLVFCAFCGF</sequence>
<proteinExistence type="predicted"/>
<evidence type="ECO:0000256" key="1">
    <source>
        <dbReference type="SAM" id="MobiDB-lite"/>
    </source>
</evidence>